<dbReference type="Pfam" id="PF04290">
    <property type="entry name" value="DctQ"/>
    <property type="match status" value="1"/>
</dbReference>
<evidence type="ECO:0000256" key="8">
    <source>
        <dbReference type="ARBA" id="ARBA00038436"/>
    </source>
</evidence>
<feature type="transmembrane region" description="Helical" evidence="9">
    <location>
        <begin position="47"/>
        <end position="65"/>
    </location>
</feature>
<feature type="transmembrane region" description="Helical" evidence="9">
    <location>
        <begin position="12"/>
        <end position="35"/>
    </location>
</feature>
<evidence type="ECO:0000313" key="11">
    <source>
        <dbReference type="EMBL" id="MDA7414934.1"/>
    </source>
</evidence>
<evidence type="ECO:0000256" key="1">
    <source>
        <dbReference type="ARBA" id="ARBA00004429"/>
    </source>
</evidence>
<dbReference type="InterPro" id="IPR055348">
    <property type="entry name" value="DctQ"/>
</dbReference>
<dbReference type="Proteomes" id="UP001212602">
    <property type="component" value="Unassembled WGS sequence"/>
</dbReference>
<evidence type="ECO:0000256" key="5">
    <source>
        <dbReference type="ARBA" id="ARBA00022692"/>
    </source>
</evidence>
<feature type="transmembrane region" description="Helical" evidence="9">
    <location>
        <begin position="86"/>
        <end position="106"/>
    </location>
</feature>
<protein>
    <recommendedName>
        <fullName evidence="9">TRAP transporter small permease protein</fullName>
    </recommendedName>
</protein>
<evidence type="ECO:0000256" key="4">
    <source>
        <dbReference type="ARBA" id="ARBA00022519"/>
    </source>
</evidence>
<comment type="function">
    <text evidence="9">Part of the tripartite ATP-independent periplasmic (TRAP) transport system.</text>
</comment>
<comment type="subcellular location">
    <subcellularLocation>
        <location evidence="1 9">Cell inner membrane</location>
        <topology evidence="1 9">Multi-pass membrane protein</topology>
    </subcellularLocation>
</comment>
<dbReference type="PANTHER" id="PTHR35011:SF2">
    <property type="entry name" value="2,3-DIKETO-L-GULONATE TRAP TRANSPORTER SMALL PERMEASE PROTEIN YIAM"/>
    <property type="match status" value="1"/>
</dbReference>
<dbReference type="GO" id="GO:0015740">
    <property type="term" value="P:C4-dicarboxylate transport"/>
    <property type="evidence" value="ECO:0007669"/>
    <property type="project" value="TreeGrafter"/>
</dbReference>
<dbReference type="GO" id="GO:0022857">
    <property type="term" value="F:transmembrane transporter activity"/>
    <property type="evidence" value="ECO:0007669"/>
    <property type="project" value="UniProtKB-UniRule"/>
</dbReference>
<dbReference type="GO" id="GO:0005886">
    <property type="term" value="C:plasma membrane"/>
    <property type="evidence" value="ECO:0007669"/>
    <property type="project" value="UniProtKB-SubCell"/>
</dbReference>
<keyword evidence="12" id="KW-1185">Reference proteome</keyword>
<gene>
    <name evidence="11" type="ORF">PGB34_01030</name>
</gene>
<comment type="subunit">
    <text evidence="9">The complex comprises the extracytoplasmic solute receptor protein and the two transmembrane proteins.</text>
</comment>
<evidence type="ECO:0000256" key="6">
    <source>
        <dbReference type="ARBA" id="ARBA00022989"/>
    </source>
</evidence>
<keyword evidence="4 9" id="KW-0997">Cell inner membrane</keyword>
<dbReference type="AlphaFoldDB" id="A0AAE3SXH2"/>
<evidence type="ECO:0000313" key="12">
    <source>
        <dbReference type="Proteomes" id="UP001212602"/>
    </source>
</evidence>
<evidence type="ECO:0000256" key="7">
    <source>
        <dbReference type="ARBA" id="ARBA00023136"/>
    </source>
</evidence>
<keyword evidence="6 9" id="KW-1133">Transmembrane helix</keyword>
<dbReference type="InterPro" id="IPR007387">
    <property type="entry name" value="TRAP_DctQ"/>
</dbReference>
<evidence type="ECO:0000256" key="9">
    <source>
        <dbReference type="RuleBase" id="RU369079"/>
    </source>
</evidence>
<organism evidence="11 12">
    <name type="scientific">Xenophilus arseniciresistens</name>
    <dbReference type="NCBI Taxonomy" id="1283306"/>
    <lineage>
        <taxon>Bacteria</taxon>
        <taxon>Pseudomonadati</taxon>
        <taxon>Pseudomonadota</taxon>
        <taxon>Betaproteobacteria</taxon>
        <taxon>Burkholderiales</taxon>
        <taxon>Comamonadaceae</taxon>
        <taxon>Xenophilus</taxon>
    </lineage>
</organism>
<name>A0AAE3SXH2_9BURK</name>
<comment type="similarity">
    <text evidence="8 9">Belongs to the TRAP transporter small permease family.</text>
</comment>
<dbReference type="RefSeq" id="WP_271426207.1">
    <property type="nucleotide sequence ID" value="NZ_JAQIPB010000001.1"/>
</dbReference>
<sequence>MKRAIDAFFRLLEFLVVLCMAAMVVMVFGNVVLRYGFNSGITVSDEMSRYCFIWLTYIGAMVAMRDGAHLGVDTLIRRLPRLGRKLCFALNQLLMLFCNVLFFMGTFEMHELQRTNISPVVGISMIWVYGIGYVVSVVMGVINLHRLWQLFTNQLSDEQLVQVMESEDNAPEEVSHVAAPGSAR</sequence>
<keyword evidence="5 9" id="KW-0812">Transmembrane</keyword>
<feature type="domain" description="Tripartite ATP-independent periplasmic transporters DctQ component" evidence="10">
    <location>
        <begin position="23"/>
        <end position="152"/>
    </location>
</feature>
<evidence type="ECO:0000259" key="10">
    <source>
        <dbReference type="Pfam" id="PF04290"/>
    </source>
</evidence>
<comment type="caution">
    <text evidence="11">The sequence shown here is derived from an EMBL/GenBank/DDBJ whole genome shotgun (WGS) entry which is preliminary data.</text>
</comment>
<proteinExistence type="inferred from homology"/>
<keyword evidence="3" id="KW-1003">Cell membrane</keyword>
<feature type="transmembrane region" description="Helical" evidence="9">
    <location>
        <begin position="126"/>
        <end position="144"/>
    </location>
</feature>
<evidence type="ECO:0000256" key="3">
    <source>
        <dbReference type="ARBA" id="ARBA00022475"/>
    </source>
</evidence>
<keyword evidence="7 9" id="KW-0472">Membrane</keyword>
<keyword evidence="2 9" id="KW-0813">Transport</keyword>
<dbReference type="EMBL" id="JAQIPB010000001">
    <property type="protein sequence ID" value="MDA7414934.1"/>
    <property type="molecule type" value="Genomic_DNA"/>
</dbReference>
<evidence type="ECO:0000256" key="2">
    <source>
        <dbReference type="ARBA" id="ARBA00022448"/>
    </source>
</evidence>
<dbReference type="PANTHER" id="PTHR35011">
    <property type="entry name" value="2,3-DIKETO-L-GULONATE TRAP TRANSPORTER SMALL PERMEASE PROTEIN YIAM"/>
    <property type="match status" value="1"/>
</dbReference>
<reference evidence="11" key="1">
    <citation type="submission" date="2023-01" db="EMBL/GenBank/DDBJ databases">
        <title>Xenophilus mangrovi sp. nov., isolated from soil of Mangrove nature reserve.</title>
        <authorList>
            <person name="Xu S."/>
            <person name="Liu Z."/>
            <person name="Xu Y."/>
        </authorList>
    </citation>
    <scope>NUCLEOTIDE SEQUENCE</scope>
    <source>
        <strain evidence="11">YW8</strain>
    </source>
</reference>
<accession>A0AAE3SXH2</accession>